<protein>
    <recommendedName>
        <fullName evidence="4">Transposase</fullName>
    </recommendedName>
</protein>
<feature type="region of interest" description="Disordered" evidence="1">
    <location>
        <begin position="64"/>
        <end position="196"/>
    </location>
</feature>
<dbReference type="PANTHER" id="PTHR46579">
    <property type="entry name" value="F5/8 TYPE C DOMAIN-CONTAINING PROTEIN-RELATED"/>
    <property type="match status" value="1"/>
</dbReference>
<accession>A0AAD5VGY9</accession>
<dbReference type="Proteomes" id="UP001212997">
    <property type="component" value="Unassembled WGS sequence"/>
</dbReference>
<gene>
    <name evidence="2" type="ORF">NLI96_g190</name>
</gene>
<evidence type="ECO:0000313" key="3">
    <source>
        <dbReference type="Proteomes" id="UP001212997"/>
    </source>
</evidence>
<reference evidence="2" key="1">
    <citation type="submission" date="2022-07" db="EMBL/GenBank/DDBJ databases">
        <title>Genome Sequence of Physisporinus lineatus.</title>
        <authorList>
            <person name="Buettner E."/>
        </authorList>
    </citation>
    <scope>NUCLEOTIDE SEQUENCE</scope>
    <source>
        <strain evidence="2">VT162</strain>
    </source>
</reference>
<dbReference type="InterPro" id="IPR004242">
    <property type="entry name" value="Transposase_21"/>
</dbReference>
<evidence type="ECO:0008006" key="4">
    <source>
        <dbReference type="Google" id="ProtNLM"/>
    </source>
</evidence>
<feature type="compositionally biased region" description="Basic residues" evidence="1">
    <location>
        <begin position="65"/>
        <end position="77"/>
    </location>
</feature>
<dbReference type="Pfam" id="PF02992">
    <property type="entry name" value="Transposase_21"/>
    <property type="match status" value="1"/>
</dbReference>
<evidence type="ECO:0000313" key="2">
    <source>
        <dbReference type="EMBL" id="KAJ3492149.1"/>
    </source>
</evidence>
<comment type="caution">
    <text evidence="2">The sequence shown here is derived from an EMBL/GenBank/DDBJ whole genome shotgun (WGS) entry which is preliminary data.</text>
</comment>
<dbReference type="AlphaFoldDB" id="A0AAD5VGY9"/>
<proteinExistence type="predicted"/>
<name>A0AAD5VGY9_9APHY</name>
<feature type="compositionally biased region" description="Low complexity" evidence="1">
    <location>
        <begin position="143"/>
        <end position="156"/>
    </location>
</feature>
<dbReference type="EMBL" id="JANAWD010000003">
    <property type="protein sequence ID" value="KAJ3492149.1"/>
    <property type="molecule type" value="Genomic_DNA"/>
</dbReference>
<feature type="compositionally biased region" description="Polar residues" evidence="1">
    <location>
        <begin position="175"/>
        <end position="185"/>
    </location>
</feature>
<feature type="compositionally biased region" description="Polar residues" evidence="1">
    <location>
        <begin position="94"/>
        <end position="108"/>
    </location>
</feature>
<dbReference type="PANTHER" id="PTHR46579:SF1">
    <property type="entry name" value="F5_8 TYPE C DOMAIN-CONTAINING PROTEIN"/>
    <property type="match status" value="1"/>
</dbReference>
<sequence length="1075" mass="120615">MPNPIKAKRQYTCDCPRYCKRPTPIDKSSYYRHLRIRKNPQADPIHQTPVGWVGQTFQQIMGRFRPSKRSGKSKSGSHRPTSSNMDADVPAPSPNSEPESDTNGGTFDQNDDVVQSPHAEPSMPGPPAPIPGDSQTTHEGTVPGSSPASASGPEAADVPFNPASETDTVPAGASTEPNTSSSSAEQGDYYEDPGPPEEMKIWDLKISQQNIDLLKNASLEKSGLSFEEIHRLRNPPCTPISTELDASLRFSLDIYLATQQASQQTYTDVCSAIGNHCDDVPLLSYDQVKRRLRDLTGIVPFEADMCSKSCAGFTGSFENYDRCPYCRGHRYDQEKLVASGGKVKEARKFSSFLLGPQLQALYRSSDTAMALRYLYDRTHHILEELKTNGGIINEFDDVCHGEDIRKHFESKNIGLHDFVLVLSVDGAQLYQSKQSDCWVFIWVILNLSPDSRYKKKYVLPAGIIPGPNKPKNLDSFLFPSLYHLASIQNEGLRVWDSSRKGLFTSYPFLALATADAVAMATLNGSVGHHGGQGCRRFCGLKGRHKPGCPHYYPAALRPDPTKYSVPGSCHGDIDLTFLPPPKKSDYLKNLRYIQESPNPSQYRKRRLETGIVKPSILSGLPRVLEMTEVFPLDVMHAVALNIPDHLLSIWRGVIPCDKPDSKSLWDFAVLKGSRWKKHGKLIADTKPYLPGSFDRVPRNPAKKINSGYKAWEWLLYVFALGPAVFRVVLPQKYFLNFCRLVFGVRILQQRRISRTQLLEAHRSLVQFVMEFESIYYQRIPSRLHFLRQCIHILVHLAPEVFRVGPGGLYSQWTLERTIGNLVEQIRQHITVFAHLTEIALRRCRINALMAMVPELNPPQNPPRGSQDIGGGYRLLKAMDSQQRPVSDSESNAVIRYYGDNSEAVPIEWRPLVRRWARLQLPNGQIARSAWKECLKPLKKGRMARMVKISCAPGGDRFAEVLYYFQAEVKGAQHTLAMVSFYSEPDKRLLQESLGTLLACQKGDSSSVQVIDAHRILSVVAMPPLPLLDSETDDRFRGGGWFYVAEKPGLDVWQLDGIVEEEEEEEAPDNSHEITT</sequence>
<keyword evidence="3" id="KW-1185">Reference proteome</keyword>
<organism evidence="2 3">
    <name type="scientific">Meripilus lineatus</name>
    <dbReference type="NCBI Taxonomy" id="2056292"/>
    <lineage>
        <taxon>Eukaryota</taxon>
        <taxon>Fungi</taxon>
        <taxon>Dikarya</taxon>
        <taxon>Basidiomycota</taxon>
        <taxon>Agaricomycotina</taxon>
        <taxon>Agaricomycetes</taxon>
        <taxon>Polyporales</taxon>
        <taxon>Meripilaceae</taxon>
        <taxon>Meripilus</taxon>
    </lineage>
</organism>
<evidence type="ECO:0000256" key="1">
    <source>
        <dbReference type="SAM" id="MobiDB-lite"/>
    </source>
</evidence>